<feature type="transmembrane region" description="Helical" evidence="1">
    <location>
        <begin position="58"/>
        <end position="75"/>
    </location>
</feature>
<feature type="transmembrane region" description="Helical" evidence="1">
    <location>
        <begin position="18"/>
        <end position="38"/>
    </location>
</feature>
<reference evidence="3" key="1">
    <citation type="submission" date="2015-09" db="EMBL/GenBank/DDBJ databases">
        <authorList>
            <consortium name="Pathogen Informatics"/>
        </authorList>
    </citation>
    <scope>NUCLEOTIDE SEQUENCE [LARGE SCALE GENOMIC DNA]</scope>
    <source>
        <strain evidence="3">Lake Konstanz</strain>
    </source>
</reference>
<sequence length="169" mass="19525">MSSSESTETLIRNPKESAVIFGCVVILAVVLEFAFSYFRNHRSSYISGLFGQLSEETMIVGCISLIFVFVVQSFPNLPDSWVVIFRWAQGVIFFMIVFFVVGVAWTAVISRILCVMIQKFEFRLLEALTRRQILSMGSRCYLLYDRFFRCRRSVDCCHLSHTLRDDSEI</sequence>
<feature type="transmembrane region" description="Helical" evidence="1">
    <location>
        <begin position="87"/>
        <end position="114"/>
    </location>
</feature>
<evidence type="ECO:0000256" key="1">
    <source>
        <dbReference type="SAM" id="Phobius"/>
    </source>
</evidence>
<protein>
    <submittedName>
        <fullName evidence="2">Membrane-associated protein, putative</fullName>
    </submittedName>
</protein>
<accession>A0A0S4J7D4</accession>
<dbReference type="VEuPathDB" id="TriTrypDB:BSAL_91955"/>
<organism evidence="2 3">
    <name type="scientific">Bodo saltans</name>
    <name type="common">Flagellated protozoan</name>
    <dbReference type="NCBI Taxonomy" id="75058"/>
    <lineage>
        <taxon>Eukaryota</taxon>
        <taxon>Discoba</taxon>
        <taxon>Euglenozoa</taxon>
        <taxon>Kinetoplastea</taxon>
        <taxon>Metakinetoplastina</taxon>
        <taxon>Eubodonida</taxon>
        <taxon>Bodonidae</taxon>
        <taxon>Bodo</taxon>
    </lineage>
</organism>
<keyword evidence="1" id="KW-0472">Membrane</keyword>
<dbReference type="EMBL" id="CYKH01001257">
    <property type="protein sequence ID" value="CUG86203.1"/>
    <property type="molecule type" value="Genomic_DNA"/>
</dbReference>
<keyword evidence="1" id="KW-1133">Transmembrane helix</keyword>
<dbReference type="Proteomes" id="UP000051952">
    <property type="component" value="Unassembled WGS sequence"/>
</dbReference>
<name>A0A0S4J7D4_BODSA</name>
<keyword evidence="1" id="KW-0812">Transmembrane</keyword>
<evidence type="ECO:0000313" key="2">
    <source>
        <dbReference type="EMBL" id="CUG86203.1"/>
    </source>
</evidence>
<dbReference type="AlphaFoldDB" id="A0A0S4J7D4"/>
<keyword evidence="3" id="KW-1185">Reference proteome</keyword>
<proteinExistence type="predicted"/>
<gene>
    <name evidence="2" type="ORF">BSAL_91955</name>
</gene>
<evidence type="ECO:0000313" key="3">
    <source>
        <dbReference type="Proteomes" id="UP000051952"/>
    </source>
</evidence>